<feature type="region of interest" description="Disordered" evidence="1">
    <location>
        <begin position="27"/>
        <end position="49"/>
    </location>
</feature>
<protein>
    <submittedName>
        <fullName evidence="2">Uncharacterized protein</fullName>
    </submittedName>
</protein>
<gene>
    <name evidence="2" type="ORF">PECUL_23A062072</name>
</gene>
<proteinExistence type="predicted"/>
<sequence>APFCVAVMRASNLAQKLAKIASKRSSTCSAASPSDSLGRKPLAGRSGTGQIHCGCPPLHQRLLSLMSASA</sequence>
<feature type="non-terminal residue" evidence="2">
    <location>
        <position position="70"/>
    </location>
</feature>
<accession>A0AAD1SDY7</accession>
<organism evidence="2 3">
    <name type="scientific">Pelobates cultripes</name>
    <name type="common">Western spadefoot toad</name>
    <dbReference type="NCBI Taxonomy" id="61616"/>
    <lineage>
        <taxon>Eukaryota</taxon>
        <taxon>Metazoa</taxon>
        <taxon>Chordata</taxon>
        <taxon>Craniata</taxon>
        <taxon>Vertebrata</taxon>
        <taxon>Euteleostomi</taxon>
        <taxon>Amphibia</taxon>
        <taxon>Batrachia</taxon>
        <taxon>Anura</taxon>
        <taxon>Pelobatoidea</taxon>
        <taxon>Pelobatidae</taxon>
        <taxon>Pelobates</taxon>
    </lineage>
</organism>
<evidence type="ECO:0000313" key="3">
    <source>
        <dbReference type="Proteomes" id="UP001295444"/>
    </source>
</evidence>
<evidence type="ECO:0000256" key="1">
    <source>
        <dbReference type="SAM" id="MobiDB-lite"/>
    </source>
</evidence>
<keyword evidence="3" id="KW-1185">Reference proteome</keyword>
<dbReference type="EMBL" id="OW240916">
    <property type="protein sequence ID" value="CAH2296778.1"/>
    <property type="molecule type" value="Genomic_DNA"/>
</dbReference>
<reference evidence="2" key="1">
    <citation type="submission" date="2022-03" db="EMBL/GenBank/DDBJ databases">
        <authorList>
            <person name="Alioto T."/>
            <person name="Alioto T."/>
            <person name="Gomez Garrido J."/>
        </authorList>
    </citation>
    <scope>NUCLEOTIDE SEQUENCE</scope>
</reference>
<name>A0AAD1SDY7_PELCU</name>
<evidence type="ECO:0000313" key="2">
    <source>
        <dbReference type="EMBL" id="CAH2296778.1"/>
    </source>
</evidence>
<feature type="compositionally biased region" description="Low complexity" evidence="1">
    <location>
        <begin position="27"/>
        <end position="36"/>
    </location>
</feature>
<dbReference type="AlphaFoldDB" id="A0AAD1SDY7"/>
<dbReference type="Proteomes" id="UP001295444">
    <property type="component" value="Chromosome 05"/>
</dbReference>
<feature type="non-terminal residue" evidence="2">
    <location>
        <position position="1"/>
    </location>
</feature>